<dbReference type="PANTHER" id="PTHR35870">
    <property type="entry name" value="PROTEIN, PUTATIVE (AFU_ORTHOLOGUE AFUA_5G03330)-RELATED"/>
    <property type="match status" value="1"/>
</dbReference>
<name>A0A8H3DSX2_9AGAM</name>
<evidence type="ECO:0000313" key="3">
    <source>
        <dbReference type="Proteomes" id="UP000663827"/>
    </source>
</evidence>
<dbReference type="GO" id="GO:0016491">
    <property type="term" value="F:oxidoreductase activity"/>
    <property type="evidence" value="ECO:0007669"/>
    <property type="project" value="UniProtKB-KW"/>
</dbReference>
<gene>
    <name evidence="2" type="ORF">RDB_LOCUS14114</name>
</gene>
<keyword evidence="1" id="KW-0560">Oxidoreductase</keyword>
<organism evidence="2 3">
    <name type="scientific">Rhizoctonia solani</name>
    <dbReference type="NCBI Taxonomy" id="456999"/>
    <lineage>
        <taxon>Eukaryota</taxon>
        <taxon>Fungi</taxon>
        <taxon>Dikarya</taxon>
        <taxon>Basidiomycota</taxon>
        <taxon>Agaricomycotina</taxon>
        <taxon>Agaricomycetes</taxon>
        <taxon>Cantharellales</taxon>
        <taxon>Ceratobasidiaceae</taxon>
        <taxon>Rhizoctonia</taxon>
    </lineage>
</organism>
<dbReference type="EMBL" id="CAJNJQ010000298">
    <property type="protein sequence ID" value="CAE7069184.1"/>
    <property type="molecule type" value="Genomic_DNA"/>
</dbReference>
<comment type="caution">
    <text evidence="2">The sequence shown here is derived from an EMBL/GenBank/DDBJ whole genome shotgun (WGS) entry which is preliminary data.</text>
</comment>
<dbReference type="Proteomes" id="UP000663827">
    <property type="component" value="Unassembled WGS sequence"/>
</dbReference>
<dbReference type="AlphaFoldDB" id="A0A8H3DSX2"/>
<proteinExistence type="predicted"/>
<dbReference type="InterPro" id="IPR025337">
    <property type="entry name" value="Questin_oxidase-like"/>
</dbReference>
<evidence type="ECO:0000256" key="1">
    <source>
        <dbReference type="ARBA" id="ARBA00023002"/>
    </source>
</evidence>
<evidence type="ECO:0008006" key="4">
    <source>
        <dbReference type="Google" id="ProtNLM"/>
    </source>
</evidence>
<evidence type="ECO:0000313" key="2">
    <source>
        <dbReference type="EMBL" id="CAE7069184.1"/>
    </source>
</evidence>
<reference evidence="2" key="1">
    <citation type="submission" date="2021-01" db="EMBL/GenBank/DDBJ databases">
        <authorList>
            <person name="Kaushik A."/>
        </authorList>
    </citation>
    <scope>NUCLEOTIDE SEQUENCE</scope>
    <source>
        <strain evidence="2">AG5</strain>
    </source>
</reference>
<dbReference type="Pfam" id="PF14027">
    <property type="entry name" value="Questin_oxidase"/>
    <property type="match status" value="1"/>
</dbReference>
<sequence>MVPPDFDDAVLERLFPLPTLSGITTGPDVTLSAEITPESTTELRRLMVESHKRFHGFFVPKGHESHHYHNHILHHLLATYVLGATPQVLQAKFDYHAQFLQAAYKSPGPITRSNWRDHLGDEDYYNAYINFFTAEIQARGLSETFTSYIMVPEGNWGEGEPRMVDRFLTGIIHPLIHFGHALEYGIEGMAVEGLAWTAVHPTENQNLLNEEFFTAPQPKEHTHTLTILARMLADERLEPGRTCARSSHFKYTDTVESVGPIIRDYARLWRVKGDEQEIQERVEELTWCVTIIFGLGGFKHGKQFRADTFTAHLVTSNHFLQLILPLLNTAHKVELLRAYFVVVLIYYACRGRQRFDFYNFFQPPVATPWNDLLAGSVSQQDEHFVQAERALARSAELYGHRPKGTFKHTKLLGAEEIDGSLFVKTGKMLSEVSRFGMAWRRA</sequence>
<accession>A0A8H3DSX2</accession>
<protein>
    <recommendedName>
        <fullName evidence="4">Oxidoreductase AflY</fullName>
    </recommendedName>
</protein>
<dbReference type="PANTHER" id="PTHR35870:SF1">
    <property type="entry name" value="PROTEIN, PUTATIVE (AFU_ORTHOLOGUE AFUA_5G03330)-RELATED"/>
    <property type="match status" value="1"/>
</dbReference>